<dbReference type="PROSITE" id="PS01124">
    <property type="entry name" value="HTH_ARAC_FAMILY_2"/>
    <property type="match status" value="1"/>
</dbReference>
<dbReference type="Pfam" id="PF12833">
    <property type="entry name" value="HTH_18"/>
    <property type="match status" value="1"/>
</dbReference>
<evidence type="ECO:0000313" key="6">
    <source>
        <dbReference type="Proteomes" id="UP001139353"/>
    </source>
</evidence>
<dbReference type="InterPro" id="IPR011051">
    <property type="entry name" value="RmlC_Cupin_sf"/>
</dbReference>
<reference evidence="5" key="1">
    <citation type="submission" date="2021-11" db="EMBL/GenBank/DDBJ databases">
        <title>BS-T2-15 a new species belonging to the Comamonadaceae family isolated from the soil of a French oak forest.</title>
        <authorList>
            <person name="Mieszkin S."/>
            <person name="Alain K."/>
        </authorList>
    </citation>
    <scope>NUCLEOTIDE SEQUENCE</scope>
    <source>
        <strain evidence="5">BS-T2-15</strain>
    </source>
</reference>
<dbReference type="AlphaFoldDB" id="A0A9X1YMD0"/>
<dbReference type="RefSeq" id="WP_275685294.1">
    <property type="nucleotide sequence ID" value="NZ_JAJLJH010000013.1"/>
</dbReference>
<evidence type="ECO:0000313" key="5">
    <source>
        <dbReference type="EMBL" id="MCK9689244.1"/>
    </source>
</evidence>
<dbReference type="PRINTS" id="PR00032">
    <property type="entry name" value="HTHARAC"/>
</dbReference>
<evidence type="ECO:0000259" key="4">
    <source>
        <dbReference type="PROSITE" id="PS01124"/>
    </source>
</evidence>
<dbReference type="EMBL" id="JAJLJH010000013">
    <property type="protein sequence ID" value="MCK9689244.1"/>
    <property type="molecule type" value="Genomic_DNA"/>
</dbReference>
<keyword evidence="6" id="KW-1185">Reference proteome</keyword>
<dbReference type="SUPFAM" id="SSF46689">
    <property type="entry name" value="Homeodomain-like"/>
    <property type="match status" value="2"/>
</dbReference>
<dbReference type="SUPFAM" id="SSF51182">
    <property type="entry name" value="RmlC-like cupins"/>
    <property type="match status" value="1"/>
</dbReference>
<dbReference type="InterPro" id="IPR014710">
    <property type="entry name" value="RmlC-like_jellyroll"/>
</dbReference>
<dbReference type="InterPro" id="IPR020449">
    <property type="entry name" value="Tscrpt_reg_AraC-type_HTH"/>
</dbReference>
<feature type="domain" description="HTH araC/xylS-type" evidence="4">
    <location>
        <begin position="172"/>
        <end position="270"/>
    </location>
</feature>
<keyword evidence="1" id="KW-0805">Transcription regulation</keyword>
<keyword evidence="2" id="KW-0238">DNA-binding</keyword>
<dbReference type="GO" id="GO:0003700">
    <property type="term" value="F:DNA-binding transcription factor activity"/>
    <property type="evidence" value="ECO:0007669"/>
    <property type="project" value="InterPro"/>
</dbReference>
<keyword evidence="3" id="KW-0804">Transcription</keyword>
<organism evidence="5 6">
    <name type="scientific">Scleromatobacter humisilvae</name>
    <dbReference type="NCBI Taxonomy" id="2897159"/>
    <lineage>
        <taxon>Bacteria</taxon>
        <taxon>Pseudomonadati</taxon>
        <taxon>Pseudomonadota</taxon>
        <taxon>Betaproteobacteria</taxon>
        <taxon>Burkholderiales</taxon>
        <taxon>Sphaerotilaceae</taxon>
        <taxon>Scleromatobacter</taxon>
    </lineage>
</organism>
<dbReference type="Gene3D" id="1.10.10.60">
    <property type="entry name" value="Homeodomain-like"/>
    <property type="match status" value="1"/>
</dbReference>
<evidence type="ECO:0000256" key="1">
    <source>
        <dbReference type="ARBA" id="ARBA00023015"/>
    </source>
</evidence>
<dbReference type="GO" id="GO:0043565">
    <property type="term" value="F:sequence-specific DNA binding"/>
    <property type="evidence" value="ECO:0007669"/>
    <property type="project" value="InterPro"/>
</dbReference>
<accession>A0A9X1YMD0</accession>
<dbReference type="SMART" id="SM00342">
    <property type="entry name" value="HTH_ARAC"/>
    <property type="match status" value="1"/>
</dbReference>
<proteinExistence type="predicted"/>
<dbReference type="InterPro" id="IPR050204">
    <property type="entry name" value="AraC_XylS_family_regulators"/>
</dbReference>
<dbReference type="Gene3D" id="2.60.120.10">
    <property type="entry name" value="Jelly Rolls"/>
    <property type="match status" value="1"/>
</dbReference>
<comment type="caution">
    <text evidence="5">The sequence shown here is derived from an EMBL/GenBank/DDBJ whole genome shotgun (WGS) entry which is preliminary data.</text>
</comment>
<dbReference type="InterPro" id="IPR018060">
    <property type="entry name" value="HTH_AraC"/>
</dbReference>
<sequence>MQLLAASESFGQCLRRVDACGTVVRDTRLAPSSGVPRHAHAAAYACVVLDGRYTEQGEGAALHCVAGSVLTHAAGHAHANRVGDAGARCVNIELDEAMLRDGPLRALVPFLHADRHVALPPTAAPLRRLSDALAADDDLAPLQVHAAALDLLCAAARATPPDAAVRRAAVLDRVVDCLESDLAAPPALNALARVAGLHPHHLMRAFRQHHGETIGGYVRRRRLEIADAQLRHGELPLVDIALEAGFCDQAHFTRAYRRQFGVTPGLRRRLC</sequence>
<dbReference type="PANTHER" id="PTHR46796">
    <property type="entry name" value="HTH-TYPE TRANSCRIPTIONAL ACTIVATOR RHAS-RELATED"/>
    <property type="match status" value="1"/>
</dbReference>
<evidence type="ECO:0000256" key="3">
    <source>
        <dbReference type="ARBA" id="ARBA00023163"/>
    </source>
</evidence>
<gene>
    <name evidence="5" type="ORF">LPC04_26300</name>
</gene>
<dbReference type="Proteomes" id="UP001139353">
    <property type="component" value="Unassembled WGS sequence"/>
</dbReference>
<evidence type="ECO:0000256" key="2">
    <source>
        <dbReference type="ARBA" id="ARBA00023125"/>
    </source>
</evidence>
<dbReference type="InterPro" id="IPR009057">
    <property type="entry name" value="Homeodomain-like_sf"/>
</dbReference>
<name>A0A9X1YMD0_9BURK</name>
<protein>
    <submittedName>
        <fullName evidence="5">Helix-turn-helix transcriptional regulator</fullName>
    </submittedName>
</protein>